<dbReference type="EMBL" id="BGZK01000717">
    <property type="protein sequence ID" value="GBP57499.1"/>
    <property type="molecule type" value="Genomic_DNA"/>
</dbReference>
<feature type="compositionally biased region" description="Basic residues" evidence="1">
    <location>
        <begin position="19"/>
        <end position="39"/>
    </location>
</feature>
<organism evidence="2 3">
    <name type="scientific">Eumeta variegata</name>
    <name type="common">Bagworm moth</name>
    <name type="synonym">Eumeta japonica</name>
    <dbReference type="NCBI Taxonomy" id="151549"/>
    <lineage>
        <taxon>Eukaryota</taxon>
        <taxon>Metazoa</taxon>
        <taxon>Ecdysozoa</taxon>
        <taxon>Arthropoda</taxon>
        <taxon>Hexapoda</taxon>
        <taxon>Insecta</taxon>
        <taxon>Pterygota</taxon>
        <taxon>Neoptera</taxon>
        <taxon>Endopterygota</taxon>
        <taxon>Lepidoptera</taxon>
        <taxon>Glossata</taxon>
        <taxon>Ditrysia</taxon>
        <taxon>Tineoidea</taxon>
        <taxon>Psychidae</taxon>
        <taxon>Oiketicinae</taxon>
        <taxon>Eumeta</taxon>
    </lineage>
</organism>
<comment type="caution">
    <text evidence="2">The sequence shown here is derived from an EMBL/GenBank/DDBJ whole genome shotgun (WGS) entry which is preliminary data.</text>
</comment>
<keyword evidence="3" id="KW-1185">Reference proteome</keyword>
<evidence type="ECO:0000313" key="3">
    <source>
        <dbReference type="Proteomes" id="UP000299102"/>
    </source>
</evidence>
<evidence type="ECO:0000256" key="1">
    <source>
        <dbReference type="SAM" id="MobiDB-lite"/>
    </source>
</evidence>
<reference evidence="2 3" key="1">
    <citation type="journal article" date="2019" name="Commun. Biol.">
        <title>The bagworm genome reveals a unique fibroin gene that provides high tensile strength.</title>
        <authorList>
            <person name="Kono N."/>
            <person name="Nakamura H."/>
            <person name="Ohtoshi R."/>
            <person name="Tomita M."/>
            <person name="Numata K."/>
            <person name="Arakawa K."/>
        </authorList>
    </citation>
    <scope>NUCLEOTIDE SEQUENCE [LARGE SCALE GENOMIC DNA]</scope>
</reference>
<evidence type="ECO:0000313" key="2">
    <source>
        <dbReference type="EMBL" id="GBP57499.1"/>
    </source>
</evidence>
<feature type="region of interest" description="Disordered" evidence="1">
    <location>
        <begin position="1"/>
        <end position="39"/>
    </location>
</feature>
<sequence length="118" mass="13394">MTISVNRKTEPCSADGTRRHTARRAARTRAHARAHTARARAPRIAPSNIILGTALISHYRMLSIPFYRRAVIRISIQLALQCNMGRGRPPAAARRRPSNKHTRMQAHDFFPLIFTTQK</sequence>
<accession>A0A4C1X546</accession>
<dbReference type="Proteomes" id="UP000299102">
    <property type="component" value="Unassembled WGS sequence"/>
</dbReference>
<gene>
    <name evidence="2" type="ORF">EVAR_36151_1</name>
</gene>
<name>A0A4C1X546_EUMVA</name>
<dbReference type="AlphaFoldDB" id="A0A4C1X546"/>
<proteinExistence type="predicted"/>
<protein>
    <submittedName>
        <fullName evidence="2">Uncharacterized protein</fullName>
    </submittedName>
</protein>